<dbReference type="EMBL" id="MOBY01000001">
    <property type="protein sequence ID" value="RON98048.1"/>
    <property type="molecule type" value="Genomic_DNA"/>
</dbReference>
<feature type="signal peptide" evidence="1">
    <location>
        <begin position="1"/>
        <end position="20"/>
    </location>
</feature>
<reference evidence="2 3" key="1">
    <citation type="submission" date="2016-10" db="EMBL/GenBank/DDBJ databases">
        <title>Comparative genome analysis of multiple Pseudomonas spp. focuses on biocontrol and plant growth promoting traits.</title>
        <authorList>
            <person name="Tao X.-Y."/>
            <person name="Taylor C.G."/>
        </authorList>
    </citation>
    <scope>NUCLEOTIDE SEQUENCE [LARGE SCALE GENOMIC DNA]</scope>
    <source>
        <strain evidence="2 3">2F9</strain>
    </source>
</reference>
<evidence type="ECO:0008006" key="4">
    <source>
        <dbReference type="Google" id="ProtNLM"/>
    </source>
</evidence>
<name>A0A423NIR8_PSEFL</name>
<dbReference type="AlphaFoldDB" id="A0A423NIR8"/>
<dbReference type="InterPro" id="IPR013783">
    <property type="entry name" value="Ig-like_fold"/>
</dbReference>
<dbReference type="Gene3D" id="2.60.40.10">
    <property type="entry name" value="Immunoglobulins"/>
    <property type="match status" value="4"/>
</dbReference>
<sequence length="756" mass="80906">MKIFVLFIFASLIFVQMALGQAVEDSNQRSTSPDNIKTLSEQEFDYREDDALPVEEEPQLTAEIVGRQVVGRKKILMVVGHWTNGFNFDKEKLWQYTFSDDPLSFRNYIQEASGGKLQVEGEMISAEFGPRNCGTGPVLTLADAAAKAQNKTYDYLIAVAECGGGAVAFLPGNKMDIRGQPGSSHVFNHEFGHNLGYGHGGTYTKCPKTDKTVFAPDQCITIGYGDTGDSVSGGGTLYPAHNRWFSGWLNDTQAAVINRTGLYRLTTLGTPGPQVYTIRRPATPSWIALEFRQPTRFDLFPAEDNRVTGVWIRYANMAGSVSNIQLDATPETASTKDPALQPGSSLEDKIAKIKVAVCSADKTGAIVAVAINGQNLPYCTTTVPSPIIVTPIVNEKTGLKPVIEGTAWPGARIVVSTATTPAKTLGETIADAHGKWSFQASDNLALGKHTITSQQFFGPRSSGLAPGRAFEVIDIPIALASILTPLKNIQTGRQPVVTGTGIAGATVMLVEQNQPYKILATTVVDGHGNWAVQIVEPLPTRTFSLTGYQVIDGKRSSWIANHPIQVVDTPAPAEILTPANDMFTGVTPVVTGTGIAGATVTLLEQYQPYKALATAVVDGHGNWSARIANPLALRKVNLTGYQVIDGKKSGWITNRSIQVVDAPAPALILTPAKNASTGQRPVIMGTGIAGATVTLLEHNQPSKSLATAVVDGNGNWAAQIVDPLPIRTFRLTGYQVIDGKKSGWIADHPIKVVAEP</sequence>
<comment type="caution">
    <text evidence="2">The sequence shown here is derived from an EMBL/GenBank/DDBJ whole genome shotgun (WGS) entry which is preliminary data.</text>
</comment>
<dbReference type="RefSeq" id="WP_123374580.1">
    <property type="nucleotide sequence ID" value="NZ_MOBY01000001.1"/>
</dbReference>
<dbReference type="SUPFAM" id="SSF55486">
    <property type="entry name" value="Metalloproteases ('zincins'), catalytic domain"/>
    <property type="match status" value="1"/>
</dbReference>
<evidence type="ECO:0000313" key="2">
    <source>
        <dbReference type="EMBL" id="RON98048.1"/>
    </source>
</evidence>
<accession>A0A423NIR8</accession>
<gene>
    <name evidence="2" type="ORF">BK672_00080</name>
</gene>
<proteinExistence type="predicted"/>
<keyword evidence="1" id="KW-0732">Signal</keyword>
<organism evidence="2 3">
    <name type="scientific">Pseudomonas fluorescens</name>
    <dbReference type="NCBI Taxonomy" id="294"/>
    <lineage>
        <taxon>Bacteria</taxon>
        <taxon>Pseudomonadati</taxon>
        <taxon>Pseudomonadota</taxon>
        <taxon>Gammaproteobacteria</taxon>
        <taxon>Pseudomonadales</taxon>
        <taxon>Pseudomonadaceae</taxon>
        <taxon>Pseudomonas</taxon>
    </lineage>
</organism>
<protein>
    <recommendedName>
        <fullName evidence="4">Bacterial Ig-like domain-containing protein</fullName>
    </recommendedName>
</protein>
<feature type="chain" id="PRO_5019464108" description="Bacterial Ig-like domain-containing protein" evidence="1">
    <location>
        <begin position="21"/>
        <end position="756"/>
    </location>
</feature>
<evidence type="ECO:0000256" key="1">
    <source>
        <dbReference type="SAM" id="SignalP"/>
    </source>
</evidence>
<dbReference type="Proteomes" id="UP000283650">
    <property type="component" value="Unassembled WGS sequence"/>
</dbReference>
<evidence type="ECO:0000313" key="3">
    <source>
        <dbReference type="Proteomes" id="UP000283650"/>
    </source>
</evidence>